<feature type="short sequence motif" description="GXSXG" evidence="4">
    <location>
        <begin position="67"/>
        <end position="71"/>
    </location>
</feature>
<dbReference type="RefSeq" id="WP_121936936.1">
    <property type="nucleotide sequence ID" value="NZ_REFR01000002.1"/>
</dbReference>
<evidence type="ECO:0000256" key="2">
    <source>
        <dbReference type="ARBA" id="ARBA00022963"/>
    </source>
</evidence>
<keyword evidence="1 4" id="KW-0378">Hydrolase</keyword>
<dbReference type="InterPro" id="IPR050301">
    <property type="entry name" value="NTE"/>
</dbReference>
<reference evidence="7 8" key="1">
    <citation type="submission" date="2018-10" db="EMBL/GenBank/DDBJ databases">
        <title>Genomic Encyclopedia of Archaeal and Bacterial Type Strains, Phase II (KMG-II): from individual species to whole genera.</title>
        <authorList>
            <person name="Goeker M."/>
        </authorList>
    </citation>
    <scope>NUCLEOTIDE SEQUENCE [LARGE SCALE GENOMIC DNA]</scope>
    <source>
        <strain evidence="7 8">DSM 25217</strain>
    </source>
</reference>
<dbReference type="EMBL" id="REFR01000002">
    <property type="protein sequence ID" value="RMB12677.1"/>
    <property type="molecule type" value="Genomic_DNA"/>
</dbReference>
<feature type="compositionally biased region" description="Basic and acidic residues" evidence="5">
    <location>
        <begin position="1"/>
        <end position="18"/>
    </location>
</feature>
<dbReference type="Pfam" id="PF01734">
    <property type="entry name" value="Patatin"/>
    <property type="match status" value="1"/>
</dbReference>
<comment type="caution">
    <text evidence="7">The sequence shown here is derived from an EMBL/GenBank/DDBJ whole genome shotgun (WGS) entry which is preliminary data.</text>
</comment>
<keyword evidence="8" id="KW-1185">Reference proteome</keyword>
<feature type="domain" description="PNPLA" evidence="6">
    <location>
        <begin position="35"/>
        <end position="235"/>
    </location>
</feature>
<dbReference type="InParanoid" id="A0A3M0CUB7"/>
<sequence length="365" mass="40389">MVKRPDTSGRSRKAEGPAKARRQGWVRSNTRPVNLALQGGGAHGAFTWGVLDRLLEDGRLSIEGMSGTSAGAMNAVVTAHGFVTGGGADGAREALACFWQAVAREGQKSPIQRSPFNWLIGDWSLDNSPSYLLFDILSRVASPYQMNPLNLNPLRDLLTERVDFERIRHCPDTKLFISATNVHTGRVRVFETDELTADVVLASACLPFLFPAVEIDDVPYWDGGYMGNPALFPFFDSCASHDILLVQINPMERRETPTSAREILNRVNEITFNASLMKELRAIEFVSRLIDEGRLDADKYAQERLHIIADDTALGDMSASSKMNTEWAFLTHLRDIGRDAAERWLTAHGDDVGKRSSVDIATLIN</sequence>
<evidence type="ECO:0000256" key="4">
    <source>
        <dbReference type="PROSITE-ProRule" id="PRU01161"/>
    </source>
</evidence>
<evidence type="ECO:0000256" key="3">
    <source>
        <dbReference type="ARBA" id="ARBA00023098"/>
    </source>
</evidence>
<dbReference type="Proteomes" id="UP000271227">
    <property type="component" value="Unassembled WGS sequence"/>
</dbReference>
<dbReference type="PROSITE" id="PS51635">
    <property type="entry name" value="PNPLA"/>
    <property type="match status" value="1"/>
</dbReference>
<accession>A0A3M0CUB7</accession>
<feature type="active site" description="Proton acceptor" evidence="4">
    <location>
        <position position="222"/>
    </location>
</feature>
<evidence type="ECO:0000313" key="8">
    <source>
        <dbReference type="Proteomes" id="UP000271227"/>
    </source>
</evidence>
<gene>
    <name evidence="7" type="ORF">BXY39_0100</name>
</gene>
<organism evidence="7 8">
    <name type="scientific">Eilatimonas milleporae</name>
    <dbReference type="NCBI Taxonomy" id="911205"/>
    <lineage>
        <taxon>Bacteria</taxon>
        <taxon>Pseudomonadati</taxon>
        <taxon>Pseudomonadota</taxon>
        <taxon>Alphaproteobacteria</taxon>
        <taxon>Kordiimonadales</taxon>
        <taxon>Kordiimonadaceae</taxon>
        <taxon>Eilatimonas</taxon>
    </lineage>
</organism>
<evidence type="ECO:0000313" key="7">
    <source>
        <dbReference type="EMBL" id="RMB12677.1"/>
    </source>
</evidence>
<dbReference type="SUPFAM" id="SSF52151">
    <property type="entry name" value="FabD/lysophospholipase-like"/>
    <property type="match status" value="1"/>
</dbReference>
<dbReference type="InterPro" id="IPR002641">
    <property type="entry name" value="PNPLA_dom"/>
</dbReference>
<evidence type="ECO:0000259" key="6">
    <source>
        <dbReference type="PROSITE" id="PS51635"/>
    </source>
</evidence>
<keyword evidence="3 4" id="KW-0443">Lipid metabolism</keyword>
<dbReference type="GO" id="GO:0016042">
    <property type="term" value="P:lipid catabolic process"/>
    <property type="evidence" value="ECO:0007669"/>
    <property type="project" value="UniProtKB-UniRule"/>
</dbReference>
<feature type="active site" description="Nucleophile" evidence="4">
    <location>
        <position position="69"/>
    </location>
</feature>
<dbReference type="GO" id="GO:0016787">
    <property type="term" value="F:hydrolase activity"/>
    <property type="evidence" value="ECO:0007669"/>
    <property type="project" value="UniProtKB-UniRule"/>
</dbReference>
<feature type="region of interest" description="Disordered" evidence="5">
    <location>
        <begin position="1"/>
        <end position="27"/>
    </location>
</feature>
<proteinExistence type="predicted"/>
<protein>
    <submittedName>
        <fullName evidence="7">NTE family protein</fullName>
    </submittedName>
</protein>
<keyword evidence="2 4" id="KW-0442">Lipid degradation</keyword>
<dbReference type="Gene3D" id="3.40.1090.10">
    <property type="entry name" value="Cytosolic phospholipase A2 catalytic domain"/>
    <property type="match status" value="2"/>
</dbReference>
<dbReference type="PANTHER" id="PTHR14226:SF78">
    <property type="entry name" value="SLR0060 PROTEIN"/>
    <property type="match status" value="1"/>
</dbReference>
<feature type="short sequence motif" description="GXGXXG" evidence="4">
    <location>
        <begin position="39"/>
        <end position="44"/>
    </location>
</feature>
<dbReference type="AlphaFoldDB" id="A0A3M0CUB7"/>
<name>A0A3M0CUB7_9PROT</name>
<feature type="short sequence motif" description="DGA/G" evidence="4">
    <location>
        <begin position="222"/>
        <end position="224"/>
    </location>
</feature>
<dbReference type="OrthoDB" id="9807112at2"/>
<dbReference type="InterPro" id="IPR016035">
    <property type="entry name" value="Acyl_Trfase/lysoPLipase"/>
</dbReference>
<evidence type="ECO:0000256" key="1">
    <source>
        <dbReference type="ARBA" id="ARBA00022801"/>
    </source>
</evidence>
<evidence type="ECO:0000256" key="5">
    <source>
        <dbReference type="SAM" id="MobiDB-lite"/>
    </source>
</evidence>
<dbReference type="PANTHER" id="PTHR14226">
    <property type="entry name" value="NEUROPATHY TARGET ESTERASE/SWISS CHEESE D.MELANOGASTER"/>
    <property type="match status" value="1"/>
</dbReference>